<proteinExistence type="predicted"/>
<sequence>MADRIDARAKQRREDRERRQRERRRRTRIENIARQLGRSAASITEEDIKESSRMESERYAAEHARRQALSPEERRQEDIESDKRNLMRHLKPQFSFGFSGEAQLTHYPIFQLQNAPDSRNGAACKGISCTDRILPGDYRIAVSPGRNAYGNPDYYHVHCFEELLDLTSPHFVSRFESDITKYIPDHGAQCILEECTRKWKSQIESANTEPDEWSIADGLWEQNRHVSRRALQRDHVLFDIIDAAREADDSVSMPSSDWNITDYIPSEGDPAYDGRNLLSRALTDWKHDLVGETTVAFLFLGDASEKYLGKLSDEERTERETLGGSIRKIKNYGVVRMPNLMPFY</sequence>
<reference evidence="2" key="1">
    <citation type="journal article" date="2015" name="Genome Announc.">
        <title>Draft Genome Sequence of the Pathogenic Filamentous Fungus Aspergillus udagawae Strain IFM 46973T.</title>
        <authorList>
            <person name="Kusuya Y."/>
            <person name="Takahashi-Nakaguchi A."/>
            <person name="Takahashi H."/>
            <person name="Yaguchi T."/>
        </authorList>
    </citation>
    <scope>NUCLEOTIDE SEQUENCE</scope>
    <source>
        <strain evidence="2">IFM 46973</strain>
    </source>
</reference>
<evidence type="ECO:0000313" key="2">
    <source>
        <dbReference type="EMBL" id="GIC87782.1"/>
    </source>
</evidence>
<dbReference type="EMBL" id="BBXM02000003">
    <property type="protein sequence ID" value="GIC87782.1"/>
    <property type="molecule type" value="Genomic_DNA"/>
</dbReference>
<gene>
    <name evidence="2" type="ORF">Aud_004173</name>
</gene>
<reference evidence="2" key="2">
    <citation type="submission" date="2021-01" db="EMBL/GenBank/DDBJ databases">
        <title>Pan-genome distribution and transcriptional activeness of fungal secondary metabolism genes in Aspergillus section Fumigati.</title>
        <authorList>
            <person name="Takahashi H."/>
            <person name="Umemura M."/>
            <person name="Ninomiya A."/>
            <person name="Kusuya Y."/>
            <person name="Urayama S."/>
            <person name="Shimizu M."/>
            <person name="Watanabe A."/>
            <person name="Kamei K."/>
            <person name="Yaguchi T."/>
            <person name="Hagiwara D."/>
        </authorList>
    </citation>
    <scope>NUCLEOTIDE SEQUENCE</scope>
    <source>
        <strain evidence="2">IFM 46973</strain>
    </source>
</reference>
<comment type="caution">
    <text evidence="2">The sequence shown here is derived from an EMBL/GenBank/DDBJ whole genome shotgun (WGS) entry which is preliminary data.</text>
</comment>
<dbReference type="RefSeq" id="XP_043145048.1">
    <property type="nucleotide sequence ID" value="XM_043289113.1"/>
</dbReference>
<protein>
    <submittedName>
        <fullName evidence="2">Uncharacterized protein</fullName>
    </submittedName>
</protein>
<dbReference type="GeneID" id="66991649"/>
<evidence type="ECO:0000313" key="3">
    <source>
        <dbReference type="Proteomes" id="UP000036893"/>
    </source>
</evidence>
<organism evidence="2 3">
    <name type="scientific">Aspergillus udagawae</name>
    <dbReference type="NCBI Taxonomy" id="91492"/>
    <lineage>
        <taxon>Eukaryota</taxon>
        <taxon>Fungi</taxon>
        <taxon>Dikarya</taxon>
        <taxon>Ascomycota</taxon>
        <taxon>Pezizomycotina</taxon>
        <taxon>Eurotiomycetes</taxon>
        <taxon>Eurotiomycetidae</taxon>
        <taxon>Eurotiales</taxon>
        <taxon>Aspergillaceae</taxon>
        <taxon>Aspergillus</taxon>
        <taxon>Aspergillus subgen. Fumigati</taxon>
    </lineage>
</organism>
<name>A0A8E0QM28_9EURO</name>
<feature type="compositionally biased region" description="Basic and acidic residues" evidence="1">
    <location>
        <begin position="1"/>
        <end position="20"/>
    </location>
</feature>
<feature type="region of interest" description="Disordered" evidence="1">
    <location>
        <begin position="1"/>
        <end position="82"/>
    </location>
</feature>
<dbReference type="Proteomes" id="UP000036893">
    <property type="component" value="Unassembled WGS sequence"/>
</dbReference>
<dbReference type="AlphaFoldDB" id="A0A8E0QM28"/>
<evidence type="ECO:0000256" key="1">
    <source>
        <dbReference type="SAM" id="MobiDB-lite"/>
    </source>
</evidence>
<feature type="compositionally biased region" description="Basic and acidic residues" evidence="1">
    <location>
        <begin position="49"/>
        <end position="82"/>
    </location>
</feature>
<accession>A0A8E0QM28</accession>